<evidence type="ECO:0000313" key="2">
    <source>
        <dbReference type="EMBL" id="KAH7986793.1"/>
    </source>
</evidence>
<evidence type="ECO:0000313" key="3">
    <source>
        <dbReference type="Proteomes" id="UP000821837"/>
    </source>
</evidence>
<accession>A0A9D4TDY4</accession>
<evidence type="ECO:0000256" key="1">
    <source>
        <dbReference type="SAM" id="MobiDB-lite"/>
    </source>
</evidence>
<feature type="compositionally biased region" description="Pro residues" evidence="1">
    <location>
        <begin position="409"/>
        <end position="424"/>
    </location>
</feature>
<comment type="caution">
    <text evidence="2">The sequence shown here is derived from an EMBL/GenBank/DDBJ whole genome shotgun (WGS) entry which is preliminary data.</text>
</comment>
<protein>
    <submittedName>
        <fullName evidence="2">Uncharacterized protein</fullName>
    </submittedName>
</protein>
<dbReference type="EMBL" id="JABSTV010000273">
    <property type="protein sequence ID" value="KAH7986793.1"/>
    <property type="molecule type" value="Genomic_DNA"/>
</dbReference>
<feature type="compositionally biased region" description="Basic and acidic residues" evidence="1">
    <location>
        <begin position="70"/>
        <end position="93"/>
    </location>
</feature>
<reference evidence="2" key="1">
    <citation type="journal article" date="2020" name="Cell">
        <title>Large-Scale Comparative Analyses of Tick Genomes Elucidate Their Genetic Diversity and Vector Capacities.</title>
        <authorList>
            <consortium name="Tick Genome and Microbiome Consortium (TIGMIC)"/>
            <person name="Jia N."/>
            <person name="Wang J."/>
            <person name="Shi W."/>
            <person name="Du L."/>
            <person name="Sun Y."/>
            <person name="Zhan W."/>
            <person name="Jiang J.F."/>
            <person name="Wang Q."/>
            <person name="Zhang B."/>
            <person name="Ji P."/>
            <person name="Bell-Sakyi L."/>
            <person name="Cui X.M."/>
            <person name="Yuan T.T."/>
            <person name="Jiang B.G."/>
            <person name="Yang W.F."/>
            <person name="Lam T.T."/>
            <person name="Chang Q.C."/>
            <person name="Ding S.J."/>
            <person name="Wang X.J."/>
            <person name="Zhu J.G."/>
            <person name="Ruan X.D."/>
            <person name="Zhao L."/>
            <person name="Wei J.T."/>
            <person name="Ye R.Z."/>
            <person name="Que T.C."/>
            <person name="Du C.H."/>
            <person name="Zhou Y.H."/>
            <person name="Cheng J.X."/>
            <person name="Dai P.F."/>
            <person name="Guo W.B."/>
            <person name="Han X.H."/>
            <person name="Huang E.J."/>
            <person name="Li L.F."/>
            <person name="Wei W."/>
            <person name="Gao Y.C."/>
            <person name="Liu J.Z."/>
            <person name="Shao H.Z."/>
            <person name="Wang X."/>
            <person name="Wang C.C."/>
            <person name="Yang T.C."/>
            <person name="Huo Q.B."/>
            <person name="Li W."/>
            <person name="Chen H.Y."/>
            <person name="Chen S.E."/>
            <person name="Zhou L.G."/>
            <person name="Ni X.B."/>
            <person name="Tian J.H."/>
            <person name="Sheng Y."/>
            <person name="Liu T."/>
            <person name="Pan Y.S."/>
            <person name="Xia L.Y."/>
            <person name="Li J."/>
            <person name="Zhao F."/>
            <person name="Cao W.C."/>
        </authorList>
    </citation>
    <scope>NUCLEOTIDE SEQUENCE</scope>
    <source>
        <strain evidence="2">Rsan-2018</strain>
    </source>
</reference>
<sequence length="470" mass="51245">MDVRTLLLEMNTKLSSLLCLPEKVDGIEKSIEMLSAEFDSSLGLPKGGGGPLRALDTLQGPSIRTWPSRRTSEEPGGTRRSDYRTGPTRREEQTGGPGFDPLLAERIGPTPGREDHREGTWMPRPQRRTPAAPRDPDQPGPSRTALHHRRLPGGLGDDQHLQRRVPQRSPRPDAFGRGPPPPPWPRTGPRRRLLPRRPRRSRALHLGHSKGDRRLPRWTPRYRRHLDAPGFRGFGRVLSTSPFTLAARGRAPSSGPGRGCAVVYTTTSWSLRVRYLKRHLEGAHGVAVQQRFRLPHLLDAHLRWHDLHDVADPVARVPLPRLRSWSPAPYPIRGALSRHTGVAHALPAGPSSVTIAASPIGGLFARRGPPTLTSSTPGEAPAPRAGSPPTPPLASPGAASTASRSSLPSPTPPEPAAPDDPGPDAPVDDPAMDLPPDHTRLFAEQVRVLRATLRDGPTAESWEACEEGWN</sequence>
<name>A0A9D4TDY4_RHISA</name>
<dbReference type="AlphaFoldDB" id="A0A9D4TDY4"/>
<dbReference type="VEuPathDB" id="VectorBase:RSAN_039665"/>
<organism evidence="2 3">
    <name type="scientific">Rhipicephalus sanguineus</name>
    <name type="common">Brown dog tick</name>
    <name type="synonym">Ixodes sanguineus</name>
    <dbReference type="NCBI Taxonomy" id="34632"/>
    <lineage>
        <taxon>Eukaryota</taxon>
        <taxon>Metazoa</taxon>
        <taxon>Ecdysozoa</taxon>
        <taxon>Arthropoda</taxon>
        <taxon>Chelicerata</taxon>
        <taxon>Arachnida</taxon>
        <taxon>Acari</taxon>
        <taxon>Parasitiformes</taxon>
        <taxon>Ixodida</taxon>
        <taxon>Ixodoidea</taxon>
        <taxon>Ixodidae</taxon>
        <taxon>Rhipicephalinae</taxon>
        <taxon>Rhipicephalus</taxon>
        <taxon>Rhipicephalus</taxon>
    </lineage>
</organism>
<keyword evidence="3" id="KW-1185">Reference proteome</keyword>
<feature type="region of interest" description="Disordered" evidence="1">
    <location>
        <begin position="364"/>
        <end position="440"/>
    </location>
</feature>
<gene>
    <name evidence="2" type="ORF">HPB52_024725</name>
</gene>
<feature type="compositionally biased region" description="Basic residues" evidence="1">
    <location>
        <begin position="188"/>
        <end position="208"/>
    </location>
</feature>
<feature type="region of interest" description="Disordered" evidence="1">
    <location>
        <begin position="42"/>
        <end position="216"/>
    </location>
</feature>
<feature type="compositionally biased region" description="Low complexity" evidence="1">
    <location>
        <begin position="398"/>
        <end position="408"/>
    </location>
</feature>
<dbReference type="Proteomes" id="UP000821837">
    <property type="component" value="Unassembled WGS sequence"/>
</dbReference>
<reference evidence="2" key="2">
    <citation type="submission" date="2021-09" db="EMBL/GenBank/DDBJ databases">
        <authorList>
            <person name="Jia N."/>
            <person name="Wang J."/>
            <person name="Shi W."/>
            <person name="Du L."/>
            <person name="Sun Y."/>
            <person name="Zhan W."/>
            <person name="Jiang J."/>
            <person name="Wang Q."/>
            <person name="Zhang B."/>
            <person name="Ji P."/>
            <person name="Sakyi L.B."/>
            <person name="Cui X."/>
            <person name="Yuan T."/>
            <person name="Jiang B."/>
            <person name="Yang W."/>
            <person name="Lam T.T.-Y."/>
            <person name="Chang Q."/>
            <person name="Ding S."/>
            <person name="Wang X."/>
            <person name="Zhu J."/>
            <person name="Ruan X."/>
            <person name="Zhao L."/>
            <person name="Wei J."/>
            <person name="Que T."/>
            <person name="Du C."/>
            <person name="Cheng J."/>
            <person name="Dai P."/>
            <person name="Han X."/>
            <person name="Huang E."/>
            <person name="Gao Y."/>
            <person name="Liu J."/>
            <person name="Shao H."/>
            <person name="Ye R."/>
            <person name="Li L."/>
            <person name="Wei W."/>
            <person name="Wang X."/>
            <person name="Wang C."/>
            <person name="Huo Q."/>
            <person name="Li W."/>
            <person name="Guo W."/>
            <person name="Chen H."/>
            <person name="Chen S."/>
            <person name="Zhou L."/>
            <person name="Zhou L."/>
            <person name="Ni X."/>
            <person name="Tian J."/>
            <person name="Zhou Y."/>
            <person name="Sheng Y."/>
            <person name="Liu T."/>
            <person name="Pan Y."/>
            <person name="Xia L."/>
            <person name="Li J."/>
            <person name="Zhao F."/>
            <person name="Cao W."/>
        </authorList>
    </citation>
    <scope>NUCLEOTIDE SEQUENCE</scope>
    <source>
        <strain evidence="2">Rsan-2018</strain>
        <tissue evidence="2">Larvae</tissue>
    </source>
</reference>
<proteinExistence type="predicted"/>